<keyword evidence="3" id="KW-1185">Reference proteome</keyword>
<evidence type="ECO:0008006" key="4">
    <source>
        <dbReference type="Google" id="ProtNLM"/>
    </source>
</evidence>
<dbReference type="EMBL" id="JAQQWP010000002">
    <property type="protein sequence ID" value="KAK8129505.1"/>
    <property type="molecule type" value="Genomic_DNA"/>
</dbReference>
<keyword evidence="1" id="KW-0812">Transmembrane</keyword>
<reference evidence="2 3" key="1">
    <citation type="submission" date="2023-01" db="EMBL/GenBank/DDBJ databases">
        <title>Analysis of 21 Apiospora genomes using comparative genomics revels a genus with tremendous synthesis potential of carbohydrate active enzymes and secondary metabolites.</title>
        <authorList>
            <person name="Sorensen T."/>
        </authorList>
    </citation>
    <scope>NUCLEOTIDE SEQUENCE [LARGE SCALE GENOMIC DNA]</scope>
    <source>
        <strain evidence="2 3">CBS 117206</strain>
    </source>
</reference>
<sequence length="433" mass="49329">MELKQMNGVLRVHATLKEELGFVSEPDQDIQPYIDYLSTAWPGRGEKIDFLRIFLEVIENLKGGKTTIQHYMEQLVVDPHHFYFCETVAGSPTRVTSVTDTVLLVIGTWLLSQSYFIPERQHRRRIVDAYCRSTKQEYSEATAFSRTVSDLINSSGLLPSAGETGSRAGESGEHFAAAAAAEGSLAEREEDPFFLHASVGLLEAFSIPPERLNAVKLAAYGGVKILWTNNIMRHLLLTHHADTHYLELFALPCAIQGGAERVLSTTGISLDLIDEIESSYATLFNPQQPSRSHRFLLGLPGLWRWCWCLHCSSSRLQNQLLETLKKKSTHGEKRRRRWRYQGLDGHGVVHDPQLGRLMQREAPDWDPMEYKHLWPRILALDAYLQRARPWNLWVLFRDKRETLQYWTFLFGSVILILTVVQVALSIAQVVGTF</sequence>
<gene>
    <name evidence="2" type="ORF">PG999_001885</name>
</gene>
<accession>A0AAW0R6S3</accession>
<protein>
    <recommendedName>
        <fullName evidence="4">ER-bound oxygenase mpaB/mpaB'/Rubber oxygenase catalytic domain-containing protein</fullName>
    </recommendedName>
</protein>
<dbReference type="AlphaFoldDB" id="A0AAW0R6S3"/>
<evidence type="ECO:0000313" key="3">
    <source>
        <dbReference type="Proteomes" id="UP001392437"/>
    </source>
</evidence>
<keyword evidence="1" id="KW-1133">Transmembrane helix</keyword>
<evidence type="ECO:0000313" key="2">
    <source>
        <dbReference type="EMBL" id="KAK8129505.1"/>
    </source>
</evidence>
<keyword evidence="1" id="KW-0472">Membrane</keyword>
<proteinExistence type="predicted"/>
<comment type="caution">
    <text evidence="2">The sequence shown here is derived from an EMBL/GenBank/DDBJ whole genome shotgun (WGS) entry which is preliminary data.</text>
</comment>
<dbReference type="Proteomes" id="UP001392437">
    <property type="component" value="Unassembled WGS sequence"/>
</dbReference>
<evidence type="ECO:0000256" key="1">
    <source>
        <dbReference type="SAM" id="Phobius"/>
    </source>
</evidence>
<organism evidence="2 3">
    <name type="scientific">Apiospora kogelbergensis</name>
    <dbReference type="NCBI Taxonomy" id="1337665"/>
    <lineage>
        <taxon>Eukaryota</taxon>
        <taxon>Fungi</taxon>
        <taxon>Dikarya</taxon>
        <taxon>Ascomycota</taxon>
        <taxon>Pezizomycotina</taxon>
        <taxon>Sordariomycetes</taxon>
        <taxon>Xylariomycetidae</taxon>
        <taxon>Amphisphaeriales</taxon>
        <taxon>Apiosporaceae</taxon>
        <taxon>Apiospora</taxon>
    </lineage>
</organism>
<name>A0AAW0R6S3_9PEZI</name>
<feature type="transmembrane region" description="Helical" evidence="1">
    <location>
        <begin position="405"/>
        <end position="430"/>
    </location>
</feature>